<feature type="domain" description="Carbohydrate kinase FGGY N-terminal" evidence="4">
    <location>
        <begin position="50"/>
        <end position="231"/>
    </location>
</feature>
<dbReference type="GO" id="GO:0005975">
    <property type="term" value="P:carbohydrate metabolic process"/>
    <property type="evidence" value="ECO:0007669"/>
    <property type="project" value="InterPro"/>
</dbReference>
<dbReference type="Gene3D" id="3.30.420.40">
    <property type="match status" value="1"/>
</dbReference>
<name>A0A7G9T6I7_9LACO</name>
<dbReference type="InterPro" id="IPR018484">
    <property type="entry name" value="FGGY_N"/>
</dbReference>
<dbReference type="AlphaFoldDB" id="A0A7G9T6I7"/>
<dbReference type="InterPro" id="IPR050406">
    <property type="entry name" value="FGGY_Carb_Kinase"/>
</dbReference>
<sequence length="235" mass="27104">MKYKFELTITSSAINTKIIDENGNAKLQERRFSDDTRAHLQSLDVVHAANVLEQMLRELIESLPRNSEISDIKIHESFDAWVFMDENDNILLKEYLNVTEADKLQGYLKALKLNGVIAQLESKSGLMISTETPLILALWFKNERPELVPVWRRMSSLHEYFYRIWTGKNQISIHLAARTGMYDLANNCWNLQALALIGITPDYLPEVVAADHLESYLLPEAIERIGLSKHTKIYW</sequence>
<dbReference type="Pfam" id="PF00370">
    <property type="entry name" value="FGGY_N"/>
    <property type="match status" value="1"/>
</dbReference>
<dbReference type="RefSeq" id="WP_187529544.1">
    <property type="nucleotide sequence ID" value="NZ_CP060724.1"/>
</dbReference>
<evidence type="ECO:0000313" key="6">
    <source>
        <dbReference type="Proteomes" id="UP000515800"/>
    </source>
</evidence>
<organism evidence="5 6">
    <name type="scientific">Weissella diestrammenae</name>
    <dbReference type="NCBI Taxonomy" id="1162633"/>
    <lineage>
        <taxon>Bacteria</taxon>
        <taxon>Bacillati</taxon>
        <taxon>Bacillota</taxon>
        <taxon>Bacilli</taxon>
        <taxon>Lactobacillales</taxon>
        <taxon>Lactobacillaceae</taxon>
        <taxon>Weissella</taxon>
    </lineage>
</organism>
<evidence type="ECO:0000256" key="3">
    <source>
        <dbReference type="ARBA" id="ARBA00022777"/>
    </source>
</evidence>
<evidence type="ECO:0000256" key="1">
    <source>
        <dbReference type="ARBA" id="ARBA00009156"/>
    </source>
</evidence>
<dbReference type="InterPro" id="IPR043129">
    <property type="entry name" value="ATPase_NBD"/>
</dbReference>
<keyword evidence="3" id="KW-0418">Kinase</keyword>
<dbReference type="GO" id="GO:0016301">
    <property type="term" value="F:kinase activity"/>
    <property type="evidence" value="ECO:0007669"/>
    <property type="project" value="UniProtKB-KW"/>
</dbReference>
<evidence type="ECO:0000313" key="5">
    <source>
        <dbReference type="EMBL" id="QNN75712.1"/>
    </source>
</evidence>
<dbReference type="EMBL" id="CP060724">
    <property type="protein sequence ID" value="QNN75712.1"/>
    <property type="molecule type" value="Genomic_DNA"/>
</dbReference>
<keyword evidence="2" id="KW-0808">Transferase</keyword>
<dbReference type="PANTHER" id="PTHR43095:SF2">
    <property type="entry name" value="GLUCONOKINASE"/>
    <property type="match status" value="1"/>
</dbReference>
<dbReference type="KEGG" id="wdi:H9L19_02260"/>
<protein>
    <recommendedName>
        <fullName evidence="4">Carbohydrate kinase FGGY N-terminal domain-containing protein</fullName>
    </recommendedName>
</protein>
<comment type="similarity">
    <text evidence="1">Belongs to the FGGY kinase family.</text>
</comment>
<dbReference type="Proteomes" id="UP000515800">
    <property type="component" value="Chromosome"/>
</dbReference>
<reference evidence="5 6" key="1">
    <citation type="submission" date="2020-08" db="EMBL/GenBank/DDBJ databases">
        <title>Genome sequence of Weissella diestrammenae KACC 16890T.</title>
        <authorList>
            <person name="Hyun D.-W."/>
            <person name="Bae J.-W."/>
        </authorList>
    </citation>
    <scope>NUCLEOTIDE SEQUENCE [LARGE SCALE GENOMIC DNA]</scope>
    <source>
        <strain evidence="5 6">KACC 16890</strain>
    </source>
</reference>
<proteinExistence type="inferred from homology"/>
<accession>A0A7G9T6I7</accession>
<evidence type="ECO:0000256" key="2">
    <source>
        <dbReference type="ARBA" id="ARBA00022679"/>
    </source>
</evidence>
<gene>
    <name evidence="5" type="ORF">H9L19_02260</name>
</gene>
<evidence type="ECO:0000259" key="4">
    <source>
        <dbReference type="Pfam" id="PF00370"/>
    </source>
</evidence>
<dbReference type="PANTHER" id="PTHR43095">
    <property type="entry name" value="SUGAR KINASE"/>
    <property type="match status" value="1"/>
</dbReference>
<dbReference type="SUPFAM" id="SSF53067">
    <property type="entry name" value="Actin-like ATPase domain"/>
    <property type="match status" value="1"/>
</dbReference>
<keyword evidence="6" id="KW-1185">Reference proteome</keyword>